<proteinExistence type="predicted"/>
<dbReference type="Pfam" id="PF07876">
    <property type="entry name" value="Dabb"/>
    <property type="match status" value="1"/>
</dbReference>
<feature type="domain" description="Stress-response A/B barrel" evidence="1">
    <location>
        <begin position="2"/>
        <end position="94"/>
    </location>
</feature>
<dbReference type="PROSITE" id="PS51502">
    <property type="entry name" value="S_R_A_B_BARREL"/>
    <property type="match status" value="1"/>
</dbReference>
<dbReference type="InterPro" id="IPR011008">
    <property type="entry name" value="Dimeric_a/b-barrel"/>
</dbReference>
<evidence type="ECO:0000313" key="3">
    <source>
        <dbReference type="Proteomes" id="UP000184035"/>
    </source>
</evidence>
<dbReference type="RefSeq" id="WP_072894699.1">
    <property type="nucleotide sequence ID" value="NZ_FQVM01000008.1"/>
</dbReference>
<dbReference type="PANTHER" id="PTHR37832">
    <property type="entry name" value="BLL2683 PROTEIN"/>
    <property type="match status" value="1"/>
</dbReference>
<evidence type="ECO:0000313" key="2">
    <source>
        <dbReference type="EMBL" id="SHE69653.1"/>
    </source>
</evidence>
<accession>A0A1M4VLE9</accession>
<organism evidence="2 3">
    <name type="scientific">Clostridium fallax</name>
    <dbReference type="NCBI Taxonomy" id="1533"/>
    <lineage>
        <taxon>Bacteria</taxon>
        <taxon>Bacillati</taxon>
        <taxon>Bacillota</taxon>
        <taxon>Clostridia</taxon>
        <taxon>Eubacteriales</taxon>
        <taxon>Clostridiaceae</taxon>
        <taxon>Clostridium</taxon>
    </lineage>
</organism>
<protein>
    <submittedName>
        <fullName evidence="2">Stress responsive A/B Barrel Domain</fullName>
    </submittedName>
</protein>
<dbReference type="InterPro" id="IPR013097">
    <property type="entry name" value="Dabb"/>
</dbReference>
<dbReference type="Proteomes" id="UP000184035">
    <property type="component" value="Unassembled WGS sequence"/>
</dbReference>
<reference evidence="2 3" key="1">
    <citation type="submission" date="2016-11" db="EMBL/GenBank/DDBJ databases">
        <authorList>
            <person name="Jaros S."/>
            <person name="Januszkiewicz K."/>
            <person name="Wedrychowicz H."/>
        </authorList>
    </citation>
    <scope>NUCLEOTIDE SEQUENCE [LARGE SCALE GENOMIC DNA]</scope>
    <source>
        <strain evidence="2 3">DSM 2631</strain>
    </source>
</reference>
<dbReference type="SMART" id="SM00886">
    <property type="entry name" value="Dabb"/>
    <property type="match status" value="1"/>
</dbReference>
<gene>
    <name evidence="2" type="ORF">SAMN05443638_10833</name>
</gene>
<dbReference type="OrthoDB" id="9808130at2"/>
<dbReference type="AlphaFoldDB" id="A0A1M4VLE9"/>
<dbReference type="STRING" id="1533.SAMN05443638_10833"/>
<dbReference type="Gene3D" id="3.30.70.100">
    <property type="match status" value="1"/>
</dbReference>
<name>A0A1M4VLE9_9CLOT</name>
<dbReference type="SUPFAM" id="SSF54909">
    <property type="entry name" value="Dimeric alpha+beta barrel"/>
    <property type="match status" value="1"/>
</dbReference>
<sequence length="96" mass="11134">MFTHIVFFKLSNPTKDNLNKAEDILKSMEGKIPELKGLEVGIDVLKTERSFDIALVTRFISREDYETYTVSDFHVNNVLKNLKPMLECSKTVDYFL</sequence>
<evidence type="ECO:0000259" key="1">
    <source>
        <dbReference type="PROSITE" id="PS51502"/>
    </source>
</evidence>
<dbReference type="EMBL" id="FQVM01000008">
    <property type="protein sequence ID" value="SHE69653.1"/>
    <property type="molecule type" value="Genomic_DNA"/>
</dbReference>
<keyword evidence="3" id="KW-1185">Reference proteome</keyword>
<dbReference type="PANTHER" id="PTHR37832:SF1">
    <property type="entry name" value="STRESS-RESPONSE A_B BARREL DOMAIN-CONTAINING PROTEIN"/>
    <property type="match status" value="1"/>
</dbReference>